<evidence type="ECO:0000256" key="3">
    <source>
        <dbReference type="PROSITE-ProRule" id="PRU00339"/>
    </source>
</evidence>
<organism evidence="5 6">
    <name type="scientific">Rubritalea profundi</name>
    <dbReference type="NCBI Taxonomy" id="1658618"/>
    <lineage>
        <taxon>Bacteria</taxon>
        <taxon>Pseudomonadati</taxon>
        <taxon>Verrucomicrobiota</taxon>
        <taxon>Verrucomicrobiia</taxon>
        <taxon>Verrucomicrobiales</taxon>
        <taxon>Rubritaleaceae</taxon>
        <taxon>Rubritalea</taxon>
    </lineage>
</organism>
<feature type="repeat" description="TPR" evidence="3">
    <location>
        <begin position="93"/>
        <end position="126"/>
    </location>
</feature>
<dbReference type="PROSITE" id="PS50005">
    <property type="entry name" value="TPR"/>
    <property type="match status" value="1"/>
</dbReference>
<dbReference type="Gene3D" id="1.25.40.10">
    <property type="entry name" value="Tetratricopeptide repeat domain"/>
    <property type="match status" value="2"/>
</dbReference>
<feature type="signal peptide" evidence="4">
    <location>
        <begin position="1"/>
        <end position="22"/>
    </location>
</feature>
<dbReference type="SUPFAM" id="SSF48452">
    <property type="entry name" value="TPR-like"/>
    <property type="match status" value="2"/>
</dbReference>
<keyword evidence="6" id="KW-1185">Reference proteome</keyword>
<keyword evidence="4" id="KW-0732">Signal</keyword>
<gene>
    <name evidence="5" type="ORF">BSZ32_16165</name>
</gene>
<protein>
    <recommendedName>
        <fullName evidence="7">Tetratricopeptide repeat protein</fullName>
    </recommendedName>
</protein>
<dbReference type="Pfam" id="PF07719">
    <property type="entry name" value="TPR_2"/>
    <property type="match status" value="1"/>
</dbReference>
<evidence type="ECO:0000256" key="4">
    <source>
        <dbReference type="SAM" id="SignalP"/>
    </source>
</evidence>
<dbReference type="PANTHER" id="PTHR44858">
    <property type="entry name" value="TETRATRICOPEPTIDE REPEAT PROTEIN 6"/>
    <property type="match status" value="1"/>
</dbReference>
<dbReference type="InterPro" id="IPR011990">
    <property type="entry name" value="TPR-like_helical_dom_sf"/>
</dbReference>
<evidence type="ECO:0008006" key="7">
    <source>
        <dbReference type="Google" id="ProtNLM"/>
    </source>
</evidence>
<comment type="caution">
    <text evidence="5">The sequence shown here is derived from an EMBL/GenBank/DDBJ whole genome shotgun (WGS) entry which is preliminary data.</text>
</comment>
<evidence type="ECO:0000313" key="5">
    <source>
        <dbReference type="EMBL" id="PQJ29866.1"/>
    </source>
</evidence>
<dbReference type="PANTHER" id="PTHR44858:SF1">
    <property type="entry name" value="UDP-N-ACETYLGLUCOSAMINE--PEPTIDE N-ACETYLGLUCOSAMINYLTRANSFERASE SPINDLY-RELATED"/>
    <property type="match status" value="1"/>
</dbReference>
<name>A0A2S7U4B6_9BACT</name>
<evidence type="ECO:0000256" key="2">
    <source>
        <dbReference type="ARBA" id="ARBA00022803"/>
    </source>
</evidence>
<feature type="chain" id="PRO_5015783189" description="Tetratricopeptide repeat protein" evidence="4">
    <location>
        <begin position="23"/>
        <end position="451"/>
    </location>
</feature>
<sequence length="451" mass="50258">MKFVILTAASALTFLAPNSLVAGESLNIPASYWESEAFVKSFSASYGVNSRVEPTVSLEEQKVLAEVAKWMGKGDKKRALQALLASEISVNSPALLYNQANIHLELGDEVKAIDAYKTAIKKYPSFRRAHKNLGLTYLRGSQFPLAQSSLVMALSLGDMSGSTLGMLGYCHLQNEHYASALQAYRLAQVTEPETIEWKAGVAQCLLEIGQNKEALSLMKEVIQARPSEVSYQLLMVNMLLLHGEDVKAIAALEWLGRQGELTIEHAALLAQLHAQNGTVELARPWLDLVKKDLQIEVYPRYLRAIEAVLRLSDWDLAEELLSVDPMGTELNDSLLNKRDRLRAIVLMELDKVGAKPLLEQIVERDPLDGDALVLLAKVSATEEKFEVAEFYFRRAEKIESSKYVAFFAHATMLVTQGKYGAAVEKFELAQKLHPTAQQLKYIEALRRLVRK</sequence>
<evidence type="ECO:0000256" key="1">
    <source>
        <dbReference type="ARBA" id="ARBA00022737"/>
    </source>
</evidence>
<dbReference type="Proteomes" id="UP000239907">
    <property type="component" value="Unassembled WGS sequence"/>
</dbReference>
<keyword evidence="2 3" id="KW-0802">TPR repeat</keyword>
<reference evidence="5 6" key="1">
    <citation type="submission" date="2016-12" db="EMBL/GenBank/DDBJ databases">
        <title>Study of bacterial adaptation to deep sea.</title>
        <authorList>
            <person name="Song J."/>
            <person name="Yoshizawa S."/>
            <person name="Kogure K."/>
        </authorList>
    </citation>
    <scope>NUCLEOTIDE SEQUENCE [LARGE SCALE GENOMIC DNA]</scope>
    <source>
        <strain evidence="5 6">SAORIC-165</strain>
    </source>
</reference>
<evidence type="ECO:0000313" key="6">
    <source>
        <dbReference type="Proteomes" id="UP000239907"/>
    </source>
</evidence>
<accession>A0A2S7U4B6</accession>
<dbReference type="AlphaFoldDB" id="A0A2S7U4B6"/>
<dbReference type="InterPro" id="IPR050498">
    <property type="entry name" value="Ycf3"/>
</dbReference>
<dbReference type="InterPro" id="IPR013105">
    <property type="entry name" value="TPR_2"/>
</dbReference>
<dbReference type="SMART" id="SM00028">
    <property type="entry name" value="TPR"/>
    <property type="match status" value="6"/>
</dbReference>
<keyword evidence="1" id="KW-0677">Repeat</keyword>
<proteinExistence type="predicted"/>
<dbReference type="OrthoDB" id="185499at2"/>
<dbReference type="EMBL" id="MQWA01000001">
    <property type="protein sequence ID" value="PQJ29866.1"/>
    <property type="molecule type" value="Genomic_DNA"/>
</dbReference>
<dbReference type="InterPro" id="IPR019734">
    <property type="entry name" value="TPR_rpt"/>
</dbReference>